<organism evidence="2 3">
    <name type="scientific">Linnemannia elongata AG-77</name>
    <dbReference type="NCBI Taxonomy" id="1314771"/>
    <lineage>
        <taxon>Eukaryota</taxon>
        <taxon>Fungi</taxon>
        <taxon>Fungi incertae sedis</taxon>
        <taxon>Mucoromycota</taxon>
        <taxon>Mortierellomycotina</taxon>
        <taxon>Mortierellomycetes</taxon>
        <taxon>Mortierellales</taxon>
        <taxon>Mortierellaceae</taxon>
        <taxon>Linnemannia</taxon>
    </lineage>
</organism>
<name>A0A197JAU0_9FUNG</name>
<keyword evidence="3" id="KW-1185">Reference proteome</keyword>
<feature type="non-terminal residue" evidence="2">
    <location>
        <position position="212"/>
    </location>
</feature>
<dbReference type="STRING" id="1314771.A0A197JAU0"/>
<dbReference type="OrthoDB" id="2449559at2759"/>
<dbReference type="InterPro" id="IPR025476">
    <property type="entry name" value="Helitron_helicase-like"/>
</dbReference>
<accession>A0A197JAU0</accession>
<proteinExistence type="predicted"/>
<dbReference type="EMBL" id="KV442212">
    <property type="protein sequence ID" value="OAQ22173.1"/>
    <property type="molecule type" value="Genomic_DNA"/>
</dbReference>
<reference evidence="2 3" key="1">
    <citation type="submission" date="2016-05" db="EMBL/GenBank/DDBJ databases">
        <title>Genome sequencing reveals origins of a unique bacterial endosymbiosis in the earliest lineages of terrestrial Fungi.</title>
        <authorList>
            <consortium name="DOE Joint Genome Institute"/>
            <person name="Uehling J."/>
            <person name="Gryganskyi A."/>
            <person name="Hameed K."/>
            <person name="Tschaplinski T."/>
            <person name="Misztal P."/>
            <person name="Wu S."/>
            <person name="Desiro A."/>
            <person name="Vande Pol N."/>
            <person name="Du Z.-Y."/>
            <person name="Zienkiewicz A."/>
            <person name="Zienkiewicz K."/>
            <person name="Morin E."/>
            <person name="Tisserant E."/>
            <person name="Splivallo R."/>
            <person name="Hainaut M."/>
            <person name="Henrissat B."/>
            <person name="Ohm R."/>
            <person name="Kuo A."/>
            <person name="Yan J."/>
            <person name="Lipzen A."/>
            <person name="Nolan M."/>
            <person name="Labutti K."/>
            <person name="Barry K."/>
            <person name="Goldstein A."/>
            <person name="Labbe J."/>
            <person name="Schadt C."/>
            <person name="Tuskan G."/>
            <person name="Grigoriev I."/>
            <person name="Martin F."/>
            <person name="Vilgalys R."/>
            <person name="Bonito G."/>
        </authorList>
    </citation>
    <scope>NUCLEOTIDE SEQUENCE [LARGE SCALE GENOMIC DNA]</scope>
    <source>
        <strain evidence="2 3">AG-77</strain>
    </source>
</reference>
<feature type="non-terminal residue" evidence="2">
    <location>
        <position position="1"/>
    </location>
</feature>
<evidence type="ECO:0000313" key="3">
    <source>
        <dbReference type="Proteomes" id="UP000078512"/>
    </source>
</evidence>
<dbReference type="Proteomes" id="UP000078512">
    <property type="component" value="Unassembled WGS sequence"/>
</dbReference>
<evidence type="ECO:0000313" key="2">
    <source>
        <dbReference type="EMBL" id="OAQ22173.1"/>
    </source>
</evidence>
<dbReference type="Pfam" id="PF14214">
    <property type="entry name" value="Helitron_like_N"/>
    <property type="match status" value="1"/>
</dbReference>
<dbReference type="AlphaFoldDB" id="A0A197JAU0"/>
<gene>
    <name evidence="2" type="ORF">K457DRAFT_37927</name>
</gene>
<protein>
    <recommendedName>
        <fullName evidence="1">Helitron helicase-like domain-containing protein</fullName>
    </recommendedName>
</protein>
<sequence length="212" mass="24934">IIRSSSGYKRKQYMKFRALMDSKGTPTLFGTFTCNVAKPIYRNLMKQFYGNTDDMLKDPYLLSRAFQRDWQDFFDFVRSTWAGRYCGKVTAYCWVIEFQSRGLPHAHFCLWTQKTIEEMIELKTIVATVPRGDEDQYFEEMDMWLSQLVRKHQVHGCGKYCDADGRDAEQGSINCRFKFPKEPHYGATKLDARTNRFVYHRGAADSRINTYN</sequence>
<feature type="domain" description="Helitron helicase-like" evidence="1">
    <location>
        <begin position="3"/>
        <end position="108"/>
    </location>
</feature>
<evidence type="ECO:0000259" key="1">
    <source>
        <dbReference type="Pfam" id="PF14214"/>
    </source>
</evidence>